<comment type="caution">
    <text evidence="11">The sequence shown here is derived from an EMBL/GenBank/DDBJ whole genome shotgun (WGS) entry which is preliminary data.</text>
</comment>
<evidence type="ECO:0000313" key="12">
    <source>
        <dbReference type="Proteomes" id="UP001208570"/>
    </source>
</evidence>
<feature type="region of interest" description="Disordered" evidence="9">
    <location>
        <begin position="639"/>
        <end position="721"/>
    </location>
</feature>
<dbReference type="PANTHER" id="PTHR10856:SF44">
    <property type="entry name" value="CORONIN"/>
    <property type="match status" value="1"/>
</dbReference>
<dbReference type="Pfam" id="PF08953">
    <property type="entry name" value="DUF1899"/>
    <property type="match status" value="1"/>
</dbReference>
<accession>A0AAD9K475</accession>
<feature type="region of interest" description="Disordered" evidence="9">
    <location>
        <begin position="827"/>
        <end position="902"/>
    </location>
</feature>
<dbReference type="Pfam" id="PF16300">
    <property type="entry name" value="WD40_4"/>
    <property type="match status" value="1"/>
</dbReference>
<feature type="repeat" description="WD" evidence="6">
    <location>
        <begin position="77"/>
        <end position="111"/>
    </location>
</feature>
<feature type="domain" description="DUF1899" evidence="10">
    <location>
        <begin position="5"/>
        <end position="68"/>
    </location>
</feature>
<proteinExistence type="inferred from homology"/>
<evidence type="ECO:0000256" key="5">
    <source>
        <dbReference type="ARBA" id="ARBA00023203"/>
    </source>
</evidence>
<keyword evidence="5" id="KW-0009">Actin-binding</keyword>
<gene>
    <name evidence="11" type="ORF">LSH36_62g02042</name>
</gene>
<feature type="compositionally biased region" description="Basic and acidic residues" evidence="9">
    <location>
        <begin position="549"/>
        <end position="559"/>
    </location>
</feature>
<dbReference type="GO" id="GO:0051015">
    <property type="term" value="F:actin filament binding"/>
    <property type="evidence" value="ECO:0007669"/>
    <property type="project" value="TreeGrafter"/>
</dbReference>
<feature type="repeat" description="WD" evidence="6">
    <location>
        <begin position="127"/>
        <end position="169"/>
    </location>
</feature>
<feature type="compositionally biased region" description="Polar residues" evidence="9">
    <location>
        <begin position="639"/>
        <end position="653"/>
    </location>
</feature>
<dbReference type="InterPro" id="IPR015943">
    <property type="entry name" value="WD40/YVTN_repeat-like_dom_sf"/>
</dbReference>
<feature type="region of interest" description="Disordered" evidence="9">
    <location>
        <begin position="410"/>
        <end position="473"/>
    </location>
</feature>
<dbReference type="PROSITE" id="PS00678">
    <property type="entry name" value="WD_REPEATS_1"/>
    <property type="match status" value="1"/>
</dbReference>
<reference evidence="11" key="1">
    <citation type="journal article" date="2023" name="Mol. Biol. Evol.">
        <title>Third-Generation Sequencing Reveals the Adaptive Role of the Epigenome in Three Deep-Sea Polychaetes.</title>
        <authorList>
            <person name="Perez M."/>
            <person name="Aroh O."/>
            <person name="Sun Y."/>
            <person name="Lan Y."/>
            <person name="Juniper S.K."/>
            <person name="Young C.R."/>
            <person name="Angers B."/>
            <person name="Qian P.Y."/>
        </authorList>
    </citation>
    <scope>NUCLEOTIDE SEQUENCE</scope>
    <source>
        <strain evidence="11">P08H-3</strain>
    </source>
</reference>
<dbReference type="SMART" id="SM01167">
    <property type="entry name" value="DUF1900"/>
    <property type="match status" value="1"/>
</dbReference>
<dbReference type="InterPro" id="IPR001680">
    <property type="entry name" value="WD40_rpt"/>
</dbReference>
<evidence type="ECO:0000256" key="8">
    <source>
        <dbReference type="SAM" id="Coils"/>
    </source>
</evidence>
<feature type="compositionally biased region" description="Basic residues" evidence="9">
    <location>
        <begin position="413"/>
        <end position="422"/>
    </location>
</feature>
<dbReference type="SMART" id="SM00320">
    <property type="entry name" value="WD40"/>
    <property type="match status" value="4"/>
</dbReference>
<dbReference type="InterPro" id="IPR015048">
    <property type="entry name" value="DUF1899"/>
</dbReference>
<dbReference type="SUPFAM" id="SSF50978">
    <property type="entry name" value="WD40 repeat-like"/>
    <property type="match status" value="1"/>
</dbReference>
<feature type="compositionally biased region" description="Basic residues" evidence="9">
    <location>
        <begin position="863"/>
        <end position="876"/>
    </location>
</feature>
<feature type="coiled-coil region" evidence="8">
    <location>
        <begin position="1105"/>
        <end position="1132"/>
    </location>
</feature>
<evidence type="ECO:0000256" key="7">
    <source>
        <dbReference type="RuleBase" id="RU280818"/>
    </source>
</evidence>
<comment type="similarity">
    <text evidence="1 7">Belongs to the WD repeat coronin family.</text>
</comment>
<organism evidence="11 12">
    <name type="scientific">Paralvinella palmiformis</name>
    <dbReference type="NCBI Taxonomy" id="53620"/>
    <lineage>
        <taxon>Eukaryota</taxon>
        <taxon>Metazoa</taxon>
        <taxon>Spiralia</taxon>
        <taxon>Lophotrochozoa</taxon>
        <taxon>Annelida</taxon>
        <taxon>Polychaeta</taxon>
        <taxon>Sedentaria</taxon>
        <taxon>Canalipalpata</taxon>
        <taxon>Terebellida</taxon>
        <taxon>Terebelliformia</taxon>
        <taxon>Alvinellidae</taxon>
        <taxon>Paralvinella</taxon>
    </lineage>
</organism>
<dbReference type="PROSITE" id="PS50082">
    <property type="entry name" value="WD_REPEATS_2"/>
    <property type="match status" value="3"/>
</dbReference>
<keyword evidence="4 8" id="KW-0175">Coiled coil</keyword>
<feature type="compositionally biased region" description="Low complexity" evidence="9">
    <location>
        <begin position="432"/>
        <end position="445"/>
    </location>
</feature>
<dbReference type="EMBL" id="JAODUP010000062">
    <property type="protein sequence ID" value="KAK2164532.1"/>
    <property type="molecule type" value="Genomic_DNA"/>
</dbReference>
<evidence type="ECO:0000256" key="9">
    <source>
        <dbReference type="SAM" id="MobiDB-lite"/>
    </source>
</evidence>
<feature type="compositionally biased region" description="Polar residues" evidence="9">
    <location>
        <begin position="705"/>
        <end position="716"/>
    </location>
</feature>
<feature type="compositionally biased region" description="Basic and acidic residues" evidence="9">
    <location>
        <begin position="830"/>
        <end position="845"/>
    </location>
</feature>
<evidence type="ECO:0000256" key="3">
    <source>
        <dbReference type="ARBA" id="ARBA00022737"/>
    </source>
</evidence>
<dbReference type="Gene3D" id="2.130.10.10">
    <property type="entry name" value="YVTN repeat-like/Quinoprotein amine dehydrogenase"/>
    <property type="match status" value="1"/>
</dbReference>
<evidence type="ECO:0000256" key="4">
    <source>
        <dbReference type="ARBA" id="ARBA00023054"/>
    </source>
</evidence>
<dbReference type="InterPro" id="IPR019775">
    <property type="entry name" value="WD40_repeat_CS"/>
</dbReference>
<feature type="region of interest" description="Disordered" evidence="9">
    <location>
        <begin position="549"/>
        <end position="579"/>
    </location>
</feature>
<name>A0AAD9K475_9ANNE</name>
<evidence type="ECO:0000256" key="6">
    <source>
        <dbReference type="PROSITE-ProRule" id="PRU00221"/>
    </source>
</evidence>
<evidence type="ECO:0000313" key="11">
    <source>
        <dbReference type="EMBL" id="KAK2164532.1"/>
    </source>
</evidence>
<dbReference type="PANTHER" id="PTHR10856">
    <property type="entry name" value="CORONIN"/>
    <property type="match status" value="1"/>
</dbReference>
<dbReference type="PROSITE" id="PS50294">
    <property type="entry name" value="WD_REPEATS_REGION"/>
    <property type="match status" value="1"/>
</dbReference>
<evidence type="ECO:0000259" key="10">
    <source>
        <dbReference type="SMART" id="SM01166"/>
    </source>
</evidence>
<keyword evidence="2 6" id="KW-0853">WD repeat</keyword>
<keyword evidence="12" id="KW-1185">Reference proteome</keyword>
<sequence length="1139" mass="126046">MMAWRVRSSKFRHVFGSPAKKDHCYEGIKITRSAHDNSFCTANTKFIAVVTESAGGGSFVVIPIQKTGRIDVNIPRVCGHTGPVMDIKWNPFNDYVIASSSEDTTVKLWQIPEDGLKCNLSEWLVDLHGHERRVGYIEWHPTAENILLSAGYDFMCILWNTEKAEPINIISCHTATIFSIAWNRDGSMFATTCKDKKIRVIDPRDGTVISEGSGHQGSKASKITFIGDNNRLFATGFSKLSEREFSIWDYNDLSKPLKIESIDCSSGVILPFFDYDTRVMFLAGKGDGNIRYYEIVNDPPYCHYLSQYQSGAPQRGLGVMCKRGVDTSKCEIVRFFKLHASKDLIEPISMIVPRKASLPSHVLASEIFQEDIFPATASGCPSLTADEWIAGQNCAPILVSMKDQQVVSTPKTRTAKAIHKKPTGTASRLPASTKSNVSKTSSSTKEGSTVPKVLQPRKRVEPTKRSIPTHRSISQIRAQFQAKDGVVSHSPTITTYKVAKSCSSVKDTGTGSAASRRRNAAKILPYGNAPPSSTEKLPHSVRNIQKLSSVEEDKKKNQSDPDQVILFDKKRPVTRSQSTTVYTNANSPVQVDKKVWQIAYTSSLVDIPSTAQVPKTDPELKSEQTVHQANETNVETNFNSTASPFRRTSSLQGSRIKARRPFYNSSISEEKTKSPSETDGRSLQSFNSITSDDYYTPPSSPTTPNVSPFVNGSPATSRWADNPLYAMGKSSRTLVSRATDGVDTTPLDDALHDVLKDFESTASNFVDPSLKKASSEYFPAASGSKNAELQSLQASYRGKSDNNIEMAMTSKSSNGFTSEVSQAHLFSNSKEMEPDPSDKDGDKPGMLDYISVDAPDDTLIKPSKLRASMRSKKRSSFRGGSLPSNQDVTSTTDTSAELSSSPAISHVMNTTAAKSNFTGSTGYTFSDSSKAAKSHGSHTGFGYKSNEPGCDYSQKYSSEINNNIKTRSIRHLRRDERSKTDEIVMPRELQSGHDGKPYLYLDQAQGANRFVFKMDSQTSDSLQVTPPETVRLDTKHRGSFRSYLKSSRSKSEPEIDDVNSWLPVKLKDSTPQHSSDTNNFYLHDEIPPISDDELRKAYFCQLEEIMSLKEQISLKDKRIRQLENELRCLRASEPGESNC</sequence>
<evidence type="ECO:0000256" key="2">
    <source>
        <dbReference type="ARBA" id="ARBA00022574"/>
    </source>
</evidence>
<dbReference type="InterPro" id="IPR036322">
    <property type="entry name" value="WD40_repeat_dom_sf"/>
</dbReference>
<dbReference type="Proteomes" id="UP001208570">
    <property type="component" value="Unassembled WGS sequence"/>
</dbReference>
<feature type="compositionally biased region" description="Basic and acidic residues" evidence="9">
    <location>
        <begin position="668"/>
        <end position="680"/>
    </location>
</feature>
<dbReference type="SMART" id="SM01166">
    <property type="entry name" value="DUF1899"/>
    <property type="match status" value="1"/>
</dbReference>
<dbReference type="Pfam" id="PF00400">
    <property type="entry name" value="WD40"/>
    <property type="match status" value="3"/>
</dbReference>
<evidence type="ECO:0000256" key="1">
    <source>
        <dbReference type="ARBA" id="ARBA00009482"/>
    </source>
</evidence>
<dbReference type="AlphaFoldDB" id="A0AAD9K475"/>
<protein>
    <recommendedName>
        <fullName evidence="7">Coronin</fullName>
    </recommendedName>
</protein>
<dbReference type="InterPro" id="IPR015505">
    <property type="entry name" value="Coronin"/>
</dbReference>
<dbReference type="FunFam" id="2.130.10.10:FF:000502">
    <property type="entry name" value="Coronin"/>
    <property type="match status" value="1"/>
</dbReference>
<feature type="repeat" description="WD" evidence="6">
    <location>
        <begin position="170"/>
        <end position="211"/>
    </location>
</feature>
<feature type="compositionally biased region" description="Polar residues" evidence="9">
    <location>
        <begin position="882"/>
        <end position="902"/>
    </location>
</feature>
<keyword evidence="3 7" id="KW-0677">Repeat</keyword>
<feature type="region of interest" description="Disordered" evidence="9">
    <location>
        <begin position="926"/>
        <end position="948"/>
    </location>
</feature>